<accession>Q0ULX5</accession>
<evidence type="ECO:0000313" key="3">
    <source>
        <dbReference type="Proteomes" id="UP000001055"/>
    </source>
</evidence>
<feature type="region of interest" description="Disordered" evidence="1">
    <location>
        <begin position="38"/>
        <end position="71"/>
    </location>
</feature>
<sequence length="71" mass="7878">MFVESNRIRGRSKESKPFRHIMDLGITGCDSDELRVRSKNSPMSSKGHSCYRITNPGTPQSIMHGSVKPGS</sequence>
<dbReference type="GeneID" id="5974475"/>
<organism evidence="2 3">
    <name type="scientific">Phaeosphaeria nodorum (strain SN15 / ATCC MYA-4574 / FGSC 10173)</name>
    <name type="common">Glume blotch fungus</name>
    <name type="synonym">Parastagonospora nodorum</name>
    <dbReference type="NCBI Taxonomy" id="321614"/>
    <lineage>
        <taxon>Eukaryota</taxon>
        <taxon>Fungi</taxon>
        <taxon>Dikarya</taxon>
        <taxon>Ascomycota</taxon>
        <taxon>Pezizomycotina</taxon>
        <taxon>Dothideomycetes</taxon>
        <taxon>Pleosporomycetidae</taxon>
        <taxon>Pleosporales</taxon>
        <taxon>Pleosporineae</taxon>
        <taxon>Phaeosphaeriaceae</taxon>
        <taxon>Parastagonospora</taxon>
    </lineage>
</organism>
<dbReference type="RefSeq" id="XP_001797585.1">
    <property type="nucleotide sequence ID" value="XM_001797533.1"/>
</dbReference>
<dbReference type="Proteomes" id="UP000001055">
    <property type="component" value="Unassembled WGS sequence"/>
</dbReference>
<gene>
    <name evidence="2" type="ORF">SNOG_07239</name>
</gene>
<evidence type="ECO:0000256" key="1">
    <source>
        <dbReference type="SAM" id="MobiDB-lite"/>
    </source>
</evidence>
<protein>
    <submittedName>
        <fullName evidence="2">Uncharacterized protein</fullName>
    </submittedName>
</protein>
<evidence type="ECO:0000313" key="2">
    <source>
        <dbReference type="EMBL" id="EAT85890.1"/>
    </source>
</evidence>
<dbReference type="EMBL" id="CH445334">
    <property type="protein sequence ID" value="EAT85890.1"/>
    <property type="molecule type" value="Genomic_DNA"/>
</dbReference>
<dbReference type="InParanoid" id="Q0ULX5"/>
<name>Q0ULX5_PHANO</name>
<reference evidence="3" key="1">
    <citation type="journal article" date="2007" name="Plant Cell">
        <title>Dothideomycete-plant interactions illuminated by genome sequencing and EST analysis of the wheat pathogen Stagonospora nodorum.</title>
        <authorList>
            <person name="Hane J.K."/>
            <person name="Lowe R.G."/>
            <person name="Solomon P.S."/>
            <person name="Tan K.C."/>
            <person name="Schoch C.L."/>
            <person name="Spatafora J.W."/>
            <person name="Crous P.W."/>
            <person name="Kodira C."/>
            <person name="Birren B.W."/>
            <person name="Galagan J.E."/>
            <person name="Torriani S.F."/>
            <person name="McDonald B.A."/>
            <person name="Oliver R.P."/>
        </authorList>
    </citation>
    <scope>NUCLEOTIDE SEQUENCE [LARGE SCALE GENOMIC DNA]</scope>
    <source>
        <strain evidence="3">SN15 / ATCC MYA-4574 / FGSC 10173</strain>
    </source>
</reference>
<dbReference type="AlphaFoldDB" id="Q0ULX5"/>
<dbReference type="KEGG" id="pno:SNOG_07239"/>
<proteinExistence type="predicted"/>